<dbReference type="AlphaFoldDB" id="A0A8S1SCB7"/>
<keyword evidence="2" id="KW-1185">Reference proteome</keyword>
<dbReference type="Proteomes" id="UP000683925">
    <property type="component" value="Unassembled WGS sequence"/>
</dbReference>
<gene>
    <name evidence="1" type="ORF">POCTA_138.1.T0100021</name>
</gene>
<reference evidence="1" key="1">
    <citation type="submission" date="2021-01" db="EMBL/GenBank/DDBJ databases">
        <authorList>
            <consortium name="Genoscope - CEA"/>
            <person name="William W."/>
        </authorList>
    </citation>
    <scope>NUCLEOTIDE SEQUENCE</scope>
</reference>
<accession>A0A8S1SCB7</accession>
<evidence type="ECO:0000313" key="2">
    <source>
        <dbReference type="Proteomes" id="UP000683925"/>
    </source>
</evidence>
<comment type="caution">
    <text evidence="1">The sequence shown here is derived from an EMBL/GenBank/DDBJ whole genome shotgun (WGS) entry which is preliminary data.</text>
</comment>
<proteinExistence type="predicted"/>
<sequence length="60" mass="7298">MEMPKFKVFSKPQRYFNCLELHFLQSQAFVVISIFRPRQIVLKKVSKIPLLLHYKFQGWL</sequence>
<organism evidence="1 2">
    <name type="scientific">Paramecium octaurelia</name>
    <dbReference type="NCBI Taxonomy" id="43137"/>
    <lineage>
        <taxon>Eukaryota</taxon>
        <taxon>Sar</taxon>
        <taxon>Alveolata</taxon>
        <taxon>Ciliophora</taxon>
        <taxon>Intramacronucleata</taxon>
        <taxon>Oligohymenophorea</taxon>
        <taxon>Peniculida</taxon>
        <taxon>Parameciidae</taxon>
        <taxon>Paramecium</taxon>
    </lineage>
</organism>
<name>A0A8S1SCB7_PAROT</name>
<protein>
    <submittedName>
        <fullName evidence="1">Uncharacterized protein</fullName>
    </submittedName>
</protein>
<evidence type="ECO:0000313" key="1">
    <source>
        <dbReference type="EMBL" id="CAD8138701.1"/>
    </source>
</evidence>
<dbReference type="EMBL" id="CAJJDP010000009">
    <property type="protein sequence ID" value="CAD8138701.1"/>
    <property type="molecule type" value="Genomic_DNA"/>
</dbReference>